<name>A0A699H6A7_TANCI</name>
<reference evidence="2" key="1">
    <citation type="journal article" date="2019" name="Sci. Rep.">
        <title>Draft genome of Tanacetum cinerariifolium, the natural source of mosquito coil.</title>
        <authorList>
            <person name="Yamashiro T."/>
            <person name="Shiraishi A."/>
            <person name="Satake H."/>
            <person name="Nakayama K."/>
        </authorList>
    </citation>
    <scope>NUCLEOTIDE SEQUENCE</scope>
</reference>
<organism evidence="2">
    <name type="scientific">Tanacetum cinerariifolium</name>
    <name type="common">Dalmatian daisy</name>
    <name type="synonym">Chrysanthemum cinerariifolium</name>
    <dbReference type="NCBI Taxonomy" id="118510"/>
    <lineage>
        <taxon>Eukaryota</taxon>
        <taxon>Viridiplantae</taxon>
        <taxon>Streptophyta</taxon>
        <taxon>Embryophyta</taxon>
        <taxon>Tracheophyta</taxon>
        <taxon>Spermatophyta</taxon>
        <taxon>Magnoliopsida</taxon>
        <taxon>eudicotyledons</taxon>
        <taxon>Gunneridae</taxon>
        <taxon>Pentapetalae</taxon>
        <taxon>asterids</taxon>
        <taxon>campanulids</taxon>
        <taxon>Asterales</taxon>
        <taxon>Asteraceae</taxon>
        <taxon>Asteroideae</taxon>
        <taxon>Anthemideae</taxon>
        <taxon>Anthemidinae</taxon>
        <taxon>Tanacetum</taxon>
    </lineage>
</organism>
<comment type="caution">
    <text evidence="2">The sequence shown here is derived from an EMBL/GenBank/DDBJ whole genome shotgun (WGS) entry which is preliminary data.</text>
</comment>
<evidence type="ECO:0000313" key="2">
    <source>
        <dbReference type="EMBL" id="GEX54251.1"/>
    </source>
</evidence>
<dbReference type="EMBL" id="BKCJ010114529">
    <property type="protein sequence ID" value="GEX54251.1"/>
    <property type="molecule type" value="Genomic_DNA"/>
</dbReference>
<gene>
    <name evidence="2" type="ORF">Tci_326226</name>
</gene>
<sequence length="236" mass="27372">MEILSRLKDVDMMRMKTKNPPPDQTGGPREEDLENNLSQLVEEEVYTDKDLEEPAHKEFETGFTEDHTVDEINQHPDWFKKLAKPPTPDYDWNMTLPTVHGPIQPWISTLAQKEDSHKSFNELMETLLAFSAFVLNRLNVNTLTSELLAGATFELMKGSCKSLVELEYFLKEFCKATTDKLDWNNPKGNQYPHDMRKPLPLIPNLRGRRVIPFDHFINNDLVYLRVVSQGKLMQLQ</sequence>
<dbReference type="AlphaFoldDB" id="A0A699H6A7"/>
<evidence type="ECO:0000256" key="1">
    <source>
        <dbReference type="SAM" id="MobiDB-lite"/>
    </source>
</evidence>
<protein>
    <submittedName>
        <fullName evidence="2">Uncharacterized protein</fullName>
    </submittedName>
</protein>
<proteinExistence type="predicted"/>
<accession>A0A699H6A7</accession>
<feature type="compositionally biased region" description="Basic and acidic residues" evidence="1">
    <location>
        <begin position="1"/>
        <end position="14"/>
    </location>
</feature>
<feature type="region of interest" description="Disordered" evidence="1">
    <location>
        <begin position="1"/>
        <end position="34"/>
    </location>
</feature>